<evidence type="ECO:0000313" key="18">
    <source>
        <dbReference type="Proteomes" id="UP000644749"/>
    </source>
</evidence>
<gene>
    <name evidence="17" type="ORF">JL111_10325</name>
</gene>
<protein>
    <recommendedName>
        <fullName evidence="2">histidine kinase</fullName>
        <ecNumber evidence="2">2.7.13.3</ecNumber>
    </recommendedName>
</protein>
<keyword evidence="11" id="KW-0067">ATP-binding</keyword>
<keyword evidence="10" id="KW-0418">Kinase</keyword>
<dbReference type="InterPro" id="IPR011102">
    <property type="entry name" value="Sig_transdc_His_kinase_HWE"/>
</dbReference>
<dbReference type="Gene3D" id="3.30.450.20">
    <property type="entry name" value="PAS domain"/>
    <property type="match status" value="4"/>
</dbReference>
<dbReference type="Pfam" id="PF08448">
    <property type="entry name" value="PAS_4"/>
    <property type="match status" value="1"/>
</dbReference>
<keyword evidence="5" id="KW-0716">Sensory transduction</keyword>
<dbReference type="PANTHER" id="PTHR43304:SF1">
    <property type="entry name" value="PAC DOMAIN-CONTAINING PROTEIN"/>
    <property type="match status" value="1"/>
</dbReference>
<dbReference type="SMART" id="SM00911">
    <property type="entry name" value="HWE_HK"/>
    <property type="match status" value="1"/>
</dbReference>
<feature type="domain" description="PAS" evidence="15">
    <location>
        <begin position="476"/>
        <end position="546"/>
    </location>
</feature>
<evidence type="ECO:0000256" key="14">
    <source>
        <dbReference type="SAM" id="MobiDB-lite"/>
    </source>
</evidence>
<dbReference type="InterPro" id="IPR036890">
    <property type="entry name" value="HATPase_C_sf"/>
</dbReference>
<evidence type="ECO:0000256" key="3">
    <source>
        <dbReference type="ARBA" id="ARBA00022543"/>
    </source>
</evidence>
<comment type="catalytic activity">
    <reaction evidence="1">
        <text>ATP + protein L-histidine = ADP + protein N-phospho-L-histidine.</text>
        <dbReference type="EC" id="2.7.13.3"/>
    </reaction>
</comment>
<keyword evidence="9" id="KW-0547">Nucleotide-binding</keyword>
<comment type="caution">
    <text evidence="17">The sequence shown here is derived from an EMBL/GenBank/DDBJ whole genome shotgun (WGS) entry which is preliminary data.</text>
</comment>
<dbReference type="SMART" id="SM00086">
    <property type="entry name" value="PAC"/>
    <property type="match status" value="3"/>
</dbReference>
<evidence type="ECO:0000256" key="12">
    <source>
        <dbReference type="ARBA" id="ARBA00022991"/>
    </source>
</evidence>
<organism evidence="17 18">
    <name type="scientific">Paracoccus aerius</name>
    <dbReference type="NCBI Taxonomy" id="1915382"/>
    <lineage>
        <taxon>Bacteria</taxon>
        <taxon>Pseudomonadati</taxon>
        <taxon>Pseudomonadota</taxon>
        <taxon>Alphaproteobacteria</taxon>
        <taxon>Rhodobacterales</taxon>
        <taxon>Paracoccaceae</taxon>
        <taxon>Paracoccus</taxon>
    </lineage>
</organism>
<evidence type="ECO:0000256" key="6">
    <source>
        <dbReference type="ARBA" id="ARBA00022630"/>
    </source>
</evidence>
<dbReference type="SMART" id="SM00091">
    <property type="entry name" value="PAS"/>
    <property type="match status" value="4"/>
</dbReference>
<feature type="domain" description="PAC" evidence="16">
    <location>
        <begin position="673"/>
        <end position="726"/>
    </location>
</feature>
<dbReference type="RefSeq" id="WP_191311255.1">
    <property type="nucleotide sequence ID" value="NZ_BNCL01000012.1"/>
</dbReference>
<dbReference type="InterPro" id="IPR001610">
    <property type="entry name" value="PAC"/>
</dbReference>
<keyword evidence="3" id="KW-0600">Photoreceptor protein</keyword>
<evidence type="ECO:0000256" key="11">
    <source>
        <dbReference type="ARBA" id="ARBA00022840"/>
    </source>
</evidence>
<accession>A0ABS1S893</accession>
<dbReference type="EC" id="2.7.13.3" evidence="2"/>
<evidence type="ECO:0000256" key="9">
    <source>
        <dbReference type="ARBA" id="ARBA00022741"/>
    </source>
</evidence>
<evidence type="ECO:0000256" key="2">
    <source>
        <dbReference type="ARBA" id="ARBA00012438"/>
    </source>
</evidence>
<dbReference type="SUPFAM" id="SSF55785">
    <property type="entry name" value="PYP-like sensor domain (PAS domain)"/>
    <property type="match status" value="4"/>
</dbReference>
<dbReference type="InterPro" id="IPR003018">
    <property type="entry name" value="GAF"/>
</dbReference>
<keyword evidence="6" id="KW-0285">Flavoprotein</keyword>
<dbReference type="InterPro" id="IPR035965">
    <property type="entry name" value="PAS-like_dom_sf"/>
</dbReference>
<keyword evidence="7" id="KW-0288">FMN</keyword>
<keyword evidence="13" id="KW-0675">Receptor</keyword>
<dbReference type="InterPro" id="IPR000700">
    <property type="entry name" value="PAS-assoc_C"/>
</dbReference>
<dbReference type="Pfam" id="PF07536">
    <property type="entry name" value="HWE_HK"/>
    <property type="match status" value="1"/>
</dbReference>
<dbReference type="PROSITE" id="PS50113">
    <property type="entry name" value="PAC"/>
    <property type="match status" value="2"/>
</dbReference>
<dbReference type="Gene3D" id="3.30.450.40">
    <property type="match status" value="2"/>
</dbReference>
<proteinExistence type="predicted"/>
<keyword evidence="18" id="KW-1185">Reference proteome</keyword>
<keyword evidence="4" id="KW-0597">Phosphoprotein</keyword>
<dbReference type="SMART" id="SM00065">
    <property type="entry name" value="GAF"/>
    <property type="match status" value="2"/>
</dbReference>
<dbReference type="CDD" id="cd00130">
    <property type="entry name" value="PAS"/>
    <property type="match status" value="3"/>
</dbReference>
<evidence type="ECO:0000256" key="1">
    <source>
        <dbReference type="ARBA" id="ARBA00000085"/>
    </source>
</evidence>
<evidence type="ECO:0000256" key="4">
    <source>
        <dbReference type="ARBA" id="ARBA00022553"/>
    </source>
</evidence>
<dbReference type="InterPro" id="IPR013656">
    <property type="entry name" value="PAS_4"/>
</dbReference>
<evidence type="ECO:0000256" key="13">
    <source>
        <dbReference type="ARBA" id="ARBA00023170"/>
    </source>
</evidence>
<evidence type="ECO:0000259" key="15">
    <source>
        <dbReference type="PROSITE" id="PS50112"/>
    </source>
</evidence>
<dbReference type="NCBIfam" id="TIGR00229">
    <property type="entry name" value="sensory_box"/>
    <property type="match status" value="3"/>
</dbReference>
<reference evidence="17 18" key="1">
    <citation type="submission" date="2021-01" db="EMBL/GenBank/DDBJ databases">
        <title>011410 draft genome.</title>
        <authorList>
            <person name="Lang L."/>
        </authorList>
    </citation>
    <scope>NUCLEOTIDE SEQUENCE [LARGE SCALE GENOMIC DNA]</scope>
    <source>
        <strain evidence="17 18">KCTC 42845</strain>
    </source>
</reference>
<sequence length="1058" mass="119005">MSDDFPPKPADPGENPDTMAVPLPDDGPAFLLALSDAMRAKPDPAAVVATAARMLANRLDALRVVFSEVDGVLSGWCADDGGTGGLSALADPIMQDLRSGRIVEAVLDDNAASARPDLAALFRQGARALLAVPVRIQGRLVAHLTVLGHDPCPWPDAQIRLVQEVAGRLWADIMRARTDAALRDSEQKFRTLFDSIDEGFCVLDIIDDPLGGPPDYRFVEVNKAFELHTGLSGIEGKRRSEVSPGLEAPWIEHYAEIVRTGRARRFESHHNDTGRWYDVYATPVGAPDSRQVCVVFQDTTERREREEWQAFLLRLSDALRVEPDADGVADRAMGMLTDQLRLDRCFIAAYRLAEDRADITHQIARGDAAPLPVQVRLSDFQASFREAMTKTLVIDDSHDSEGLSPAEQAFRRDLGLRAAVASTVRAGPGRPLWSMVASTARPRRWSPGEVALVEEAAERTWAAMERVRADSALRHSEARLRAAFSISTVGMLFWRRDGRLNDVNEAFLAMSGFEREDVLGKSWRELTPPEFHDASARFVQEVETTGEGKPYEKQYLRRDGTRWWGLFTARKVDDGYVEFVLDITHRHEAQAALREREDLFSQFSQASQDVLWIRDAETLRWTYLTPAFETIYGIDRSRALSGNNYRNWLGLVLPADRKAANARIRQVRTGEHVTFEYRIRRPLDGQIRWLRNTDFPITDTAGKVVMIGGVGHDITEAKLAEQRLEQSEERLRSAVEVGRLGLWDWNVQTNRVHWSDEHFRMEGYRVGEVEPSYETWAARLHPDDKEATEQALRHAMETHQEYGREFRVMHPDGSVRWLHGRGRFQYDDAGRPVRMIGAMIDTTQRREWEDRQKLLVAELQHRTRNLMSVVRALAERTGSTSVSLADFQDRFGKRLDALARVQGLLSRLNDHDRVTFDELIRSELSAMPATADRVTLEGPAGVRLRSSTVQTLALVLHELATNAVKYGALGQPAARLDITWRLEPPEAQGKPWLHVLWRESGVSMPAEDQIGRGQGRELIEQALPYQMKARVRFDLDPDGVRCAISFPVSGTSGGALRA</sequence>
<dbReference type="SUPFAM" id="SSF55781">
    <property type="entry name" value="GAF domain-like"/>
    <property type="match status" value="2"/>
</dbReference>
<keyword evidence="8" id="KW-0808">Transferase</keyword>
<dbReference type="InterPro" id="IPR029016">
    <property type="entry name" value="GAF-like_dom_sf"/>
</dbReference>
<dbReference type="EMBL" id="JAESHT010000007">
    <property type="protein sequence ID" value="MBL3673882.1"/>
    <property type="molecule type" value="Genomic_DNA"/>
</dbReference>
<evidence type="ECO:0000256" key="5">
    <source>
        <dbReference type="ARBA" id="ARBA00022606"/>
    </source>
</evidence>
<evidence type="ECO:0000313" key="17">
    <source>
        <dbReference type="EMBL" id="MBL3673882.1"/>
    </source>
</evidence>
<dbReference type="Proteomes" id="UP000644749">
    <property type="component" value="Unassembled WGS sequence"/>
</dbReference>
<feature type="domain" description="PAC" evidence="16">
    <location>
        <begin position="802"/>
        <end position="854"/>
    </location>
</feature>
<dbReference type="Gene3D" id="3.30.565.10">
    <property type="entry name" value="Histidine kinase-like ATPase, C-terminal domain"/>
    <property type="match status" value="1"/>
</dbReference>
<dbReference type="Pfam" id="PF13426">
    <property type="entry name" value="PAS_9"/>
    <property type="match status" value="1"/>
</dbReference>
<dbReference type="InterPro" id="IPR000014">
    <property type="entry name" value="PAS"/>
</dbReference>
<dbReference type="InterPro" id="IPR052162">
    <property type="entry name" value="Sensor_kinase/Photoreceptor"/>
</dbReference>
<dbReference type="InterPro" id="IPR013655">
    <property type="entry name" value="PAS_fold_3"/>
</dbReference>
<feature type="domain" description="PAS" evidence="15">
    <location>
        <begin position="727"/>
        <end position="799"/>
    </location>
</feature>
<dbReference type="PANTHER" id="PTHR43304">
    <property type="entry name" value="PHYTOCHROME-LIKE PROTEIN CPH1"/>
    <property type="match status" value="1"/>
</dbReference>
<name>A0ABS1S893_9RHOB</name>
<dbReference type="PROSITE" id="PS50112">
    <property type="entry name" value="PAS"/>
    <property type="match status" value="2"/>
</dbReference>
<evidence type="ECO:0000256" key="10">
    <source>
        <dbReference type="ARBA" id="ARBA00022777"/>
    </source>
</evidence>
<keyword evidence="12" id="KW-0157">Chromophore</keyword>
<feature type="region of interest" description="Disordered" evidence="14">
    <location>
        <begin position="1"/>
        <end position="22"/>
    </location>
</feature>
<dbReference type="Pfam" id="PF01590">
    <property type="entry name" value="GAF"/>
    <property type="match status" value="1"/>
</dbReference>
<evidence type="ECO:0000256" key="7">
    <source>
        <dbReference type="ARBA" id="ARBA00022643"/>
    </source>
</evidence>
<evidence type="ECO:0000256" key="8">
    <source>
        <dbReference type="ARBA" id="ARBA00022679"/>
    </source>
</evidence>
<evidence type="ECO:0000259" key="16">
    <source>
        <dbReference type="PROSITE" id="PS50113"/>
    </source>
</evidence>
<dbReference type="Pfam" id="PF08447">
    <property type="entry name" value="PAS_3"/>
    <property type="match status" value="2"/>
</dbReference>
<dbReference type="Gene3D" id="2.10.70.100">
    <property type="match status" value="1"/>
</dbReference>